<evidence type="ECO:0000313" key="3">
    <source>
        <dbReference type="Proteomes" id="UP001309876"/>
    </source>
</evidence>
<feature type="region of interest" description="Disordered" evidence="1">
    <location>
        <begin position="98"/>
        <end position="145"/>
    </location>
</feature>
<gene>
    <name evidence="2" type="ORF">LTR05_004193</name>
</gene>
<feature type="compositionally biased region" description="Basic and acidic residues" evidence="1">
    <location>
        <begin position="250"/>
        <end position="272"/>
    </location>
</feature>
<proteinExistence type="predicted"/>
<evidence type="ECO:0000256" key="1">
    <source>
        <dbReference type="SAM" id="MobiDB-lite"/>
    </source>
</evidence>
<evidence type="ECO:0000313" key="2">
    <source>
        <dbReference type="EMBL" id="KAK5087022.1"/>
    </source>
</evidence>
<feature type="compositionally biased region" description="Polar residues" evidence="1">
    <location>
        <begin position="110"/>
        <end position="121"/>
    </location>
</feature>
<accession>A0AAN7T133</accession>
<sequence length="281" mass="31169">MPGSRSTGLEGRYGYRLQFRVSTVNNENEYIARSRPNYELRRSTNVELFLVKGRYTVFVKIEAQDWGRSNAEDVIKGNLPDRKEKVITIGRLYDLAHQKGQPPAEEGSDDTSNQKVTSGEGNLSEPEKKDAGESGPAVPLSIDVNAAPLPNPLPVVIVEAPKAQDSYSDDEEEDEKEPWNAACVVGLRVYSKQPDLTVNVVWPPKPKPAEDVKPKTLDRDDITKAPQIEAERSAKQGPEENLEEPTNEVTEVKEDIEKEDEKVVGDINEDKNGLPTTTTST</sequence>
<dbReference type="Proteomes" id="UP001309876">
    <property type="component" value="Unassembled WGS sequence"/>
</dbReference>
<keyword evidence="3" id="KW-1185">Reference proteome</keyword>
<dbReference type="EMBL" id="JAVRRJ010000003">
    <property type="protein sequence ID" value="KAK5087022.1"/>
    <property type="molecule type" value="Genomic_DNA"/>
</dbReference>
<feature type="region of interest" description="Disordered" evidence="1">
    <location>
        <begin position="201"/>
        <end position="281"/>
    </location>
</feature>
<feature type="compositionally biased region" description="Basic and acidic residues" evidence="1">
    <location>
        <begin position="207"/>
        <end position="238"/>
    </location>
</feature>
<protein>
    <submittedName>
        <fullName evidence="2">Uncharacterized protein</fullName>
    </submittedName>
</protein>
<dbReference type="AlphaFoldDB" id="A0AAN7T133"/>
<comment type="caution">
    <text evidence="2">The sequence shown here is derived from an EMBL/GenBank/DDBJ whole genome shotgun (WGS) entry which is preliminary data.</text>
</comment>
<reference evidence="2 3" key="1">
    <citation type="submission" date="2023-08" db="EMBL/GenBank/DDBJ databases">
        <title>Black Yeasts Isolated from many extreme environments.</title>
        <authorList>
            <person name="Coleine C."/>
            <person name="Stajich J.E."/>
            <person name="Selbmann L."/>
        </authorList>
    </citation>
    <scope>NUCLEOTIDE SEQUENCE [LARGE SCALE GENOMIC DNA]</scope>
    <source>
        <strain evidence="2 3">CCFEE 5910</strain>
    </source>
</reference>
<name>A0AAN7T133_9EURO</name>
<organism evidence="2 3">
    <name type="scientific">Lithohypha guttulata</name>
    <dbReference type="NCBI Taxonomy" id="1690604"/>
    <lineage>
        <taxon>Eukaryota</taxon>
        <taxon>Fungi</taxon>
        <taxon>Dikarya</taxon>
        <taxon>Ascomycota</taxon>
        <taxon>Pezizomycotina</taxon>
        <taxon>Eurotiomycetes</taxon>
        <taxon>Chaetothyriomycetidae</taxon>
        <taxon>Chaetothyriales</taxon>
        <taxon>Trichomeriaceae</taxon>
        <taxon>Lithohypha</taxon>
    </lineage>
</organism>